<feature type="region of interest" description="Disordered" evidence="5">
    <location>
        <begin position="271"/>
        <end position="296"/>
    </location>
</feature>
<dbReference type="SMART" id="SM00575">
    <property type="entry name" value="ZnF_PMZ"/>
    <property type="match status" value="1"/>
</dbReference>
<dbReference type="Proteomes" id="UP000264353">
    <property type="component" value="Chromosome A1"/>
</dbReference>
<evidence type="ECO:0000256" key="1">
    <source>
        <dbReference type="ARBA" id="ARBA00022723"/>
    </source>
</evidence>
<dbReference type="InterPro" id="IPR006564">
    <property type="entry name" value="Znf_PMZ"/>
</dbReference>
<sequence>MSEEEDSRGVKAKGDNEEMTEQDNVMIVTGSWVREDDGKWIFDGLTDDGTKIITLKSGLEYEELLKLVKEALSLGGTPATIKLAYQYPTWMQIDDGDGSTPQFISDDHEVEVFVQMRRKIEEVNLFVTVSKPKVPHANVTDQTLARNENDDDSDEGEGFEDDWGDFAMFETPLTCPHEKNDVGGSLGGRSGCLIPHKPNGIVICEPIIRLASPTERASYRGKGKAIDIGGDSVGCPADVIRPLMSTTKCGYGGNGESSRAVRRRLFDEPMHRGAEDVEMDEYEGAEPEPIEGGTLTAPTPAAQPSSLYTWTRFQDSLHDLLNDQSMEPVLFARDAPPVIDSAEENGLNAALEAVPYEGDNLFVGQVFKSKTDCKIKIAIHAINRKFHFKTRRSTPSFMVLICVAIDCPWRVYAAKVDGTGNFQIRQATLRHCCSVDARRNYHKLATTQVIGELIQSRFVGIKIGPTVATVRKMMLDDYHVNVSYWKSWRGREIAMESVLGSMAGSYALMPAYMGLLETTNPGSICVLEKTEKGDGCMMFKYAFIAFGASIKGYRYMRKVIVVDGTSLKGKYGGAYCFAVVNSENDDSWEWFLTQLKTFVVDSGQLVFVSDRHGSIYTAIGKVYPGAEHAACTVHLWRNIKARFKSKRTAGLMSAAARAYTVESFNKKFFDIERELKFRKVCSGFDHWTRAHFKGDRYNIMDSNIAESWNAVLKEAKEFPLISMCEYIRTTMMSWFALRRAKAMEHKGNLTPKAQRKLEVNFEASTSLAVAGISETEYQVKSQTGQCFLVNLLAGTCSCNAFEQLRIPCSHAVAAAARANIPTESLVAAAYYVDTWHSAYEGKIYPIPSVGGTEIGGEFEGDLLPPAVKRPPGRPRKVRILSRGEDKAEGSKGCRKCTRCRGEGHNKASCRNAL</sequence>
<reference evidence="7 8" key="1">
    <citation type="submission" date="2018-06" db="EMBL/GenBank/DDBJ databases">
        <title>WGS assembly of Brassica rapa FPsc.</title>
        <authorList>
            <person name="Bowman J."/>
            <person name="Kohchi T."/>
            <person name="Yamato K."/>
            <person name="Jenkins J."/>
            <person name="Shu S."/>
            <person name="Ishizaki K."/>
            <person name="Yamaoka S."/>
            <person name="Nishihama R."/>
            <person name="Nakamura Y."/>
            <person name="Berger F."/>
            <person name="Adam C."/>
            <person name="Aki S."/>
            <person name="Althoff F."/>
            <person name="Araki T."/>
            <person name="Arteaga-Vazquez M."/>
            <person name="Balasubrmanian S."/>
            <person name="Bauer D."/>
            <person name="Boehm C."/>
            <person name="Briginshaw L."/>
            <person name="Caballero-Perez J."/>
            <person name="Catarino B."/>
            <person name="Chen F."/>
            <person name="Chiyoda S."/>
            <person name="Chovatia M."/>
            <person name="Davies K."/>
            <person name="Delmans M."/>
            <person name="Demura T."/>
            <person name="Dierschke T."/>
            <person name="Dolan L."/>
            <person name="Dorantes-Acosta A."/>
            <person name="Eklund D."/>
            <person name="Florent S."/>
            <person name="Flores-Sandoval E."/>
            <person name="Fujiyama A."/>
            <person name="Fukuzawa H."/>
            <person name="Galik B."/>
            <person name="Grimanelli D."/>
            <person name="Grimwood J."/>
            <person name="Grossniklaus U."/>
            <person name="Hamada T."/>
            <person name="Haseloff J."/>
            <person name="Hetherington A."/>
            <person name="Higo A."/>
            <person name="Hirakawa Y."/>
            <person name="Hundley H."/>
            <person name="Ikeda Y."/>
            <person name="Inoue K."/>
            <person name="Inoue S."/>
            <person name="Ishida S."/>
            <person name="Jia Q."/>
            <person name="Kakita M."/>
            <person name="Kanazawa T."/>
            <person name="Kawai Y."/>
            <person name="Kawashima T."/>
            <person name="Kennedy M."/>
            <person name="Kinose K."/>
            <person name="Kinoshita T."/>
            <person name="Kohara Y."/>
            <person name="Koide E."/>
            <person name="Komatsu K."/>
            <person name="Kopischke S."/>
            <person name="Kubo M."/>
            <person name="Kyozuka J."/>
            <person name="Lagercrantz U."/>
            <person name="Lin S."/>
            <person name="Lindquist E."/>
            <person name="Lipzen A."/>
            <person name="Lu C."/>
            <person name="Luna E."/>
            <person name="Martienssen R."/>
            <person name="Minamino N."/>
            <person name="Mizutani M."/>
            <person name="Mizutani M."/>
            <person name="Mochizuki N."/>
            <person name="Monte I."/>
            <person name="Mosher R."/>
            <person name="Nagasaki H."/>
            <person name="Nakagami H."/>
            <person name="Naramoto S."/>
            <person name="Nishitani K."/>
            <person name="Ohtani M."/>
            <person name="Okamoto T."/>
            <person name="Okumura M."/>
            <person name="Phillips J."/>
            <person name="Pollak B."/>
            <person name="Reinders A."/>
            <person name="Roevekamp M."/>
            <person name="Sano R."/>
            <person name="Sawa S."/>
            <person name="Schmid M."/>
            <person name="Shirakawa M."/>
            <person name="Solano R."/>
            <person name="Spunde A."/>
            <person name="Suetsugu N."/>
            <person name="Sugano S."/>
            <person name="Sugiyama A."/>
            <person name="Sun R."/>
            <person name="Suzuki Y."/>
            <person name="Takenaka M."/>
            <person name="Takezawa D."/>
            <person name="Tomogane H."/>
            <person name="Tsuzuki M."/>
            <person name="Ueda T."/>
            <person name="Umeda M."/>
            <person name="Ward J."/>
            <person name="Watanabe Y."/>
            <person name="Yazaki K."/>
            <person name="Yokoyama R."/>
            <person name="Yoshitake Y."/>
            <person name="Yotsui I."/>
            <person name="Zachgo S."/>
            <person name="Schmutz J."/>
        </authorList>
    </citation>
    <scope>NUCLEOTIDE SEQUENCE [LARGE SCALE GENOMIC DNA]</scope>
    <source>
        <strain evidence="8">cv. B-3</strain>
    </source>
</reference>
<dbReference type="PROSITE" id="PS50966">
    <property type="entry name" value="ZF_SWIM"/>
    <property type="match status" value="1"/>
</dbReference>
<dbReference type="GO" id="GO:0008270">
    <property type="term" value="F:zinc ion binding"/>
    <property type="evidence" value="ECO:0007669"/>
    <property type="project" value="UniProtKB-KW"/>
</dbReference>
<dbReference type="InterPro" id="IPR004332">
    <property type="entry name" value="Transposase_MuDR"/>
</dbReference>
<dbReference type="AlphaFoldDB" id="A0A398AL47"/>
<organism evidence="7 8">
    <name type="scientific">Brassica campestris</name>
    <name type="common">Field mustard</name>
    <dbReference type="NCBI Taxonomy" id="3711"/>
    <lineage>
        <taxon>Eukaryota</taxon>
        <taxon>Viridiplantae</taxon>
        <taxon>Streptophyta</taxon>
        <taxon>Embryophyta</taxon>
        <taxon>Tracheophyta</taxon>
        <taxon>Spermatophyta</taxon>
        <taxon>Magnoliopsida</taxon>
        <taxon>eudicotyledons</taxon>
        <taxon>Gunneridae</taxon>
        <taxon>Pentapetalae</taxon>
        <taxon>rosids</taxon>
        <taxon>malvids</taxon>
        <taxon>Brassicales</taxon>
        <taxon>Brassicaceae</taxon>
        <taxon>Brassiceae</taxon>
        <taxon>Brassica</taxon>
    </lineage>
</organism>
<feature type="compositionally biased region" description="Basic and acidic residues" evidence="5">
    <location>
        <begin position="881"/>
        <end position="891"/>
    </location>
</feature>
<dbReference type="Pfam" id="PF03108">
    <property type="entry name" value="DBD_Tnp_Mut"/>
    <property type="match status" value="1"/>
</dbReference>
<accession>A0A398AL47</accession>
<protein>
    <recommendedName>
        <fullName evidence="6">SWIM-type domain-containing protein</fullName>
    </recommendedName>
</protein>
<gene>
    <name evidence="7" type="ORF">BRARA_A01231</name>
</gene>
<feature type="region of interest" description="Disordered" evidence="5">
    <location>
        <begin position="868"/>
        <end position="891"/>
    </location>
</feature>
<proteinExistence type="predicted"/>
<feature type="compositionally biased region" description="Acidic residues" evidence="5">
    <location>
        <begin position="276"/>
        <end position="289"/>
    </location>
</feature>
<evidence type="ECO:0000313" key="8">
    <source>
        <dbReference type="Proteomes" id="UP000264353"/>
    </source>
</evidence>
<evidence type="ECO:0000259" key="6">
    <source>
        <dbReference type="PROSITE" id="PS50966"/>
    </source>
</evidence>
<dbReference type="InterPro" id="IPR018289">
    <property type="entry name" value="MULE_transposase_dom"/>
</dbReference>
<dbReference type="Pfam" id="PF10551">
    <property type="entry name" value="MULE"/>
    <property type="match status" value="1"/>
</dbReference>
<dbReference type="Pfam" id="PF04434">
    <property type="entry name" value="SWIM"/>
    <property type="match status" value="1"/>
</dbReference>
<feature type="domain" description="SWIM-type" evidence="6">
    <location>
        <begin position="787"/>
        <end position="819"/>
    </location>
</feature>
<evidence type="ECO:0000313" key="7">
    <source>
        <dbReference type="EMBL" id="RID78395.1"/>
    </source>
</evidence>
<evidence type="ECO:0000256" key="5">
    <source>
        <dbReference type="SAM" id="MobiDB-lite"/>
    </source>
</evidence>
<evidence type="ECO:0000256" key="2">
    <source>
        <dbReference type="ARBA" id="ARBA00022771"/>
    </source>
</evidence>
<keyword evidence="3" id="KW-0862">Zinc</keyword>
<dbReference type="EMBL" id="CM010628">
    <property type="protein sequence ID" value="RID78395.1"/>
    <property type="molecule type" value="Genomic_DNA"/>
</dbReference>
<dbReference type="InterPro" id="IPR007527">
    <property type="entry name" value="Znf_SWIM"/>
</dbReference>
<keyword evidence="1" id="KW-0479">Metal-binding</keyword>
<evidence type="ECO:0000256" key="3">
    <source>
        <dbReference type="ARBA" id="ARBA00022833"/>
    </source>
</evidence>
<name>A0A398AL47_BRACM</name>
<keyword evidence="2 4" id="KW-0863">Zinc-finger</keyword>
<feature type="compositionally biased region" description="Basic residues" evidence="5">
    <location>
        <begin position="870"/>
        <end position="879"/>
    </location>
</feature>
<dbReference type="PANTHER" id="PTHR31973">
    <property type="entry name" value="POLYPROTEIN, PUTATIVE-RELATED"/>
    <property type="match status" value="1"/>
</dbReference>
<evidence type="ECO:0000256" key="4">
    <source>
        <dbReference type="PROSITE-ProRule" id="PRU00325"/>
    </source>
</evidence>
<dbReference type="PANTHER" id="PTHR31973:SF113">
    <property type="entry name" value="PROTEIN FAR1-RELATED SEQUENCE 5-LIKE"/>
    <property type="match status" value="1"/>
</dbReference>